<dbReference type="EMBL" id="JAGISH010000002">
    <property type="protein sequence ID" value="MBP0481806.1"/>
    <property type="molecule type" value="Genomic_DNA"/>
</dbReference>
<dbReference type="GO" id="GO:0046872">
    <property type="term" value="F:metal ion binding"/>
    <property type="evidence" value="ECO:0007669"/>
    <property type="project" value="UniProtKB-KW"/>
</dbReference>
<dbReference type="AlphaFoldDB" id="A0A940S054"/>
<keyword evidence="5" id="KW-1185">Reference proteome</keyword>
<dbReference type="Proteomes" id="UP000675940">
    <property type="component" value="Unassembled WGS sequence"/>
</dbReference>
<dbReference type="InterPro" id="IPR036663">
    <property type="entry name" value="Fumarylacetoacetase_C_sf"/>
</dbReference>
<accession>A0A940S054</accession>
<keyword evidence="2" id="KW-0479">Metal-binding</keyword>
<dbReference type="GO" id="GO:0019752">
    <property type="term" value="P:carboxylic acid metabolic process"/>
    <property type="evidence" value="ECO:0007669"/>
    <property type="project" value="UniProtKB-ARBA"/>
</dbReference>
<protein>
    <submittedName>
        <fullName evidence="4">Fumarylacetoacetate hydrolase family protein</fullName>
    </submittedName>
</protein>
<evidence type="ECO:0000256" key="1">
    <source>
        <dbReference type="ARBA" id="ARBA00010211"/>
    </source>
</evidence>
<evidence type="ECO:0000259" key="3">
    <source>
        <dbReference type="Pfam" id="PF01557"/>
    </source>
</evidence>
<evidence type="ECO:0000313" key="5">
    <source>
        <dbReference type="Proteomes" id="UP000675940"/>
    </source>
</evidence>
<dbReference type="GO" id="GO:0016787">
    <property type="term" value="F:hydrolase activity"/>
    <property type="evidence" value="ECO:0007669"/>
    <property type="project" value="UniProtKB-KW"/>
</dbReference>
<gene>
    <name evidence="4" type="ORF">J5474_04785</name>
</gene>
<dbReference type="Pfam" id="PF01557">
    <property type="entry name" value="FAA_hydrolase"/>
    <property type="match status" value="1"/>
</dbReference>
<comment type="similarity">
    <text evidence="1">Belongs to the FAH family.</text>
</comment>
<keyword evidence="4" id="KW-0378">Hydrolase</keyword>
<dbReference type="FunFam" id="3.90.850.10:FF:000002">
    <property type="entry name" value="2-hydroxyhepta-2,4-diene-1,7-dioate isomerase"/>
    <property type="match status" value="1"/>
</dbReference>
<feature type="domain" description="Fumarylacetoacetase-like C-terminal" evidence="3">
    <location>
        <begin position="72"/>
        <end position="277"/>
    </location>
</feature>
<evidence type="ECO:0000313" key="4">
    <source>
        <dbReference type="EMBL" id="MBP0481806.1"/>
    </source>
</evidence>
<evidence type="ECO:0000256" key="2">
    <source>
        <dbReference type="ARBA" id="ARBA00022723"/>
    </source>
</evidence>
<comment type="caution">
    <text evidence="4">The sequence shown here is derived from an EMBL/GenBank/DDBJ whole genome shotgun (WGS) entry which is preliminary data.</text>
</comment>
<dbReference type="PANTHER" id="PTHR42796:SF4">
    <property type="entry name" value="FUMARYLACETOACETATE HYDROLASE DOMAIN-CONTAINING PROTEIN 2A"/>
    <property type="match status" value="1"/>
</dbReference>
<dbReference type="RefSeq" id="WP_209359666.1">
    <property type="nucleotide sequence ID" value="NZ_JAGISH010000002.1"/>
</dbReference>
<dbReference type="SUPFAM" id="SSF56529">
    <property type="entry name" value="FAH"/>
    <property type="match status" value="1"/>
</dbReference>
<dbReference type="InterPro" id="IPR051121">
    <property type="entry name" value="FAH"/>
</dbReference>
<reference evidence="4" key="1">
    <citation type="submission" date="2021-03" db="EMBL/GenBank/DDBJ databases">
        <title>Sagittula salina sp. nov. strain M10.9X isolated from the marine waste.</title>
        <authorList>
            <person name="Satari L."/>
            <person name="Molina-Menor E."/>
            <person name="Vidal-Verdu A."/>
            <person name="Pascual J."/>
            <person name="Pereto J."/>
            <person name="Porcar M."/>
        </authorList>
    </citation>
    <scope>NUCLEOTIDE SEQUENCE</scope>
    <source>
        <strain evidence="4">M10.9X</strain>
    </source>
</reference>
<dbReference type="InterPro" id="IPR011234">
    <property type="entry name" value="Fumarylacetoacetase-like_C"/>
</dbReference>
<dbReference type="Gene3D" id="3.90.850.10">
    <property type="entry name" value="Fumarylacetoacetase-like, C-terminal domain"/>
    <property type="match status" value="1"/>
</dbReference>
<organism evidence="4 5">
    <name type="scientific">Sagittula salina</name>
    <dbReference type="NCBI Taxonomy" id="2820268"/>
    <lineage>
        <taxon>Bacteria</taxon>
        <taxon>Pseudomonadati</taxon>
        <taxon>Pseudomonadota</taxon>
        <taxon>Alphaproteobacteria</taxon>
        <taxon>Rhodobacterales</taxon>
        <taxon>Roseobacteraceae</taxon>
        <taxon>Sagittula</taxon>
    </lineage>
</organism>
<sequence length="283" mass="30204">MRLVSFIRPDGTPSYGTAVADTVLDAGAVLSPKYPDLKAVLAGGAMSALEGAGAALPLADVTLLPPVPNPEKILCIGLNYLPHILESGRPHPEYPSIFTRYPSSVVGHGVPIERPRASREFDYEGELALVIGKDGRHIAEADAWDHVAGYSCFNEGSVRDYQNHTTQFWPGKSFERSGSMGPWLVTPDETGDIREKTLTTRVNGTVEQHAPISDLAIGIPEIIAYASTVLTLRAGDIIVTGTPGGVGRYRTPQLFLEPGMTVEVEIGGIGVLRNAVVDEAPLP</sequence>
<dbReference type="GO" id="GO:0016853">
    <property type="term" value="F:isomerase activity"/>
    <property type="evidence" value="ECO:0007669"/>
    <property type="project" value="UniProtKB-ARBA"/>
</dbReference>
<name>A0A940S054_9RHOB</name>
<proteinExistence type="inferred from homology"/>
<dbReference type="PANTHER" id="PTHR42796">
    <property type="entry name" value="FUMARYLACETOACETATE HYDROLASE DOMAIN-CONTAINING PROTEIN 2A-RELATED"/>
    <property type="match status" value="1"/>
</dbReference>